<dbReference type="Proteomes" id="UP000607653">
    <property type="component" value="Unassembled WGS sequence"/>
</dbReference>
<organism evidence="1 2">
    <name type="scientific">Nelumbo nucifera</name>
    <name type="common">Sacred lotus</name>
    <dbReference type="NCBI Taxonomy" id="4432"/>
    <lineage>
        <taxon>Eukaryota</taxon>
        <taxon>Viridiplantae</taxon>
        <taxon>Streptophyta</taxon>
        <taxon>Embryophyta</taxon>
        <taxon>Tracheophyta</taxon>
        <taxon>Spermatophyta</taxon>
        <taxon>Magnoliopsida</taxon>
        <taxon>Proteales</taxon>
        <taxon>Nelumbonaceae</taxon>
        <taxon>Nelumbo</taxon>
    </lineage>
</organism>
<keyword evidence="2" id="KW-1185">Reference proteome</keyword>
<dbReference type="AlphaFoldDB" id="A0A822ZZZ4"/>
<proteinExistence type="predicted"/>
<gene>
    <name evidence="1" type="ORF">HUJ06_017445</name>
</gene>
<protein>
    <submittedName>
        <fullName evidence="1">Uncharacterized protein</fullName>
    </submittedName>
</protein>
<accession>A0A822ZZZ4</accession>
<evidence type="ECO:0000313" key="1">
    <source>
        <dbReference type="EMBL" id="DAD47508.1"/>
    </source>
</evidence>
<dbReference type="EMBL" id="DUZY01000008">
    <property type="protein sequence ID" value="DAD47508.1"/>
    <property type="molecule type" value="Genomic_DNA"/>
</dbReference>
<sequence length="44" mass="5169">MKDHYERGLGFGDGWVQSAVQCHFPPRIKSLQVIHFRGDYIYDT</sequence>
<comment type="caution">
    <text evidence="1">The sequence shown here is derived from an EMBL/GenBank/DDBJ whole genome shotgun (WGS) entry which is preliminary data.</text>
</comment>
<name>A0A822ZZZ4_NELNU</name>
<evidence type="ECO:0000313" key="2">
    <source>
        <dbReference type="Proteomes" id="UP000607653"/>
    </source>
</evidence>
<reference evidence="1 2" key="1">
    <citation type="journal article" date="2020" name="Mol. Biol. Evol.">
        <title>Distinct Expression and Methylation Patterns for Genes with Different Fates following a Single Whole-Genome Duplication in Flowering Plants.</title>
        <authorList>
            <person name="Shi T."/>
            <person name="Rahmani R.S."/>
            <person name="Gugger P.F."/>
            <person name="Wang M."/>
            <person name="Li H."/>
            <person name="Zhang Y."/>
            <person name="Li Z."/>
            <person name="Wang Q."/>
            <person name="Van de Peer Y."/>
            <person name="Marchal K."/>
            <person name="Chen J."/>
        </authorList>
    </citation>
    <scope>NUCLEOTIDE SEQUENCE [LARGE SCALE GENOMIC DNA]</scope>
    <source>
        <tissue evidence="1">Leaf</tissue>
    </source>
</reference>